<proteinExistence type="predicted"/>
<organism evidence="1 2">
    <name type="scientific">Mesorhizobium hungaricum</name>
    <dbReference type="NCBI Taxonomy" id="1566387"/>
    <lineage>
        <taxon>Bacteria</taxon>
        <taxon>Pseudomonadati</taxon>
        <taxon>Pseudomonadota</taxon>
        <taxon>Alphaproteobacteria</taxon>
        <taxon>Hyphomicrobiales</taxon>
        <taxon>Phyllobacteriaceae</taxon>
        <taxon>Mesorhizobium</taxon>
    </lineage>
</organism>
<evidence type="ECO:0000313" key="2">
    <source>
        <dbReference type="Proteomes" id="UP000094412"/>
    </source>
</evidence>
<dbReference type="OrthoDB" id="7375008at2"/>
<evidence type="ECO:0000313" key="1">
    <source>
        <dbReference type="EMBL" id="OCX20780.1"/>
    </source>
</evidence>
<dbReference type="AlphaFoldDB" id="A0A1C2E177"/>
<accession>A0A1C2E177</accession>
<dbReference type="InterPro" id="IPR043519">
    <property type="entry name" value="NT_sf"/>
</dbReference>
<evidence type="ECO:0008006" key="3">
    <source>
        <dbReference type="Google" id="ProtNLM"/>
    </source>
</evidence>
<protein>
    <recommendedName>
        <fullName evidence="3">Oxalate:formate antiporter</fullName>
    </recommendedName>
</protein>
<reference evidence="1 2" key="1">
    <citation type="submission" date="2016-08" db="EMBL/GenBank/DDBJ databases">
        <title>Whole genome sequence of Mesorhizobium sp. strain UASWS1009 isolated from industrial sewage.</title>
        <authorList>
            <person name="Crovadore J."/>
            <person name="Calmin G."/>
            <person name="Chablais R."/>
            <person name="Cochard B."/>
            <person name="Lefort F."/>
        </authorList>
    </citation>
    <scope>NUCLEOTIDE SEQUENCE [LARGE SCALE GENOMIC DNA]</scope>
    <source>
        <strain evidence="1 2">UASWS1009</strain>
    </source>
</reference>
<dbReference type="EMBL" id="MDEO01000029">
    <property type="protein sequence ID" value="OCX20780.1"/>
    <property type="molecule type" value="Genomic_DNA"/>
</dbReference>
<comment type="caution">
    <text evidence="1">The sequence shown here is derived from an EMBL/GenBank/DDBJ whole genome shotgun (WGS) entry which is preliminary data.</text>
</comment>
<gene>
    <name evidence="1" type="ORF">QV13_08940</name>
</gene>
<dbReference type="Gene3D" id="3.30.460.10">
    <property type="entry name" value="Beta Polymerase, domain 2"/>
    <property type="match status" value="1"/>
</dbReference>
<dbReference type="Proteomes" id="UP000094412">
    <property type="component" value="Unassembled WGS sequence"/>
</dbReference>
<dbReference type="SUPFAM" id="SSF81301">
    <property type="entry name" value="Nucleotidyltransferase"/>
    <property type="match status" value="1"/>
</dbReference>
<keyword evidence="2" id="KW-1185">Reference proteome</keyword>
<dbReference type="RefSeq" id="WP_024924647.1">
    <property type="nucleotide sequence ID" value="NZ_MDEO01000029.1"/>
</dbReference>
<dbReference type="STRING" id="1566387.QV13_08940"/>
<name>A0A1C2E177_9HYPH</name>
<sequence length="259" mass="28942">MTSTLPSTHASFLENLLRELKQDQRFDALLAGGSLVHGGLDEHSDIDLVPVVRDDLYPQVMAERRDIAAGLGNLISAFTGEHVGEPRLIICLYGPKLLHVDLKFVVLSDLKALVERPKILWARHEDKVSKALDAATIVWPNCSPEWFEERAWVWLHYGATKLQRGELFEALGLIAFFREQVLGPMLNRRSGKPQRGVRRIEQDEDAVAALLPVVAVHDRQSVANALMSALQLYVELRKDQPPAVLTAGMPDLMVSFLAR</sequence>